<dbReference type="InterPro" id="IPR052192">
    <property type="entry name" value="Insect_Ionotropic_Sensory_Rcpt"/>
</dbReference>
<accession>A0A3B0JTT8</accession>
<organism evidence="11 12">
    <name type="scientific">Drosophila guanche</name>
    <name type="common">Fruit fly</name>
    <dbReference type="NCBI Taxonomy" id="7266"/>
    <lineage>
        <taxon>Eukaryota</taxon>
        <taxon>Metazoa</taxon>
        <taxon>Ecdysozoa</taxon>
        <taxon>Arthropoda</taxon>
        <taxon>Hexapoda</taxon>
        <taxon>Insecta</taxon>
        <taxon>Pterygota</taxon>
        <taxon>Neoptera</taxon>
        <taxon>Endopterygota</taxon>
        <taxon>Diptera</taxon>
        <taxon>Brachycera</taxon>
        <taxon>Muscomorpha</taxon>
        <taxon>Ephydroidea</taxon>
        <taxon>Drosophilidae</taxon>
        <taxon>Drosophila</taxon>
        <taxon>Sophophora</taxon>
    </lineage>
</organism>
<evidence type="ECO:0000256" key="4">
    <source>
        <dbReference type="ARBA" id="ARBA00022692"/>
    </source>
</evidence>
<evidence type="ECO:0000259" key="10">
    <source>
        <dbReference type="Pfam" id="PF00060"/>
    </source>
</evidence>
<dbReference type="AlphaFoldDB" id="A0A3B0JTT8"/>
<evidence type="ECO:0000313" key="11">
    <source>
        <dbReference type="EMBL" id="SPP76121.1"/>
    </source>
</evidence>
<evidence type="ECO:0000256" key="9">
    <source>
        <dbReference type="SAM" id="Phobius"/>
    </source>
</evidence>
<keyword evidence="12" id="KW-1185">Reference proteome</keyword>
<dbReference type="GO" id="GO:0050907">
    <property type="term" value="P:detection of chemical stimulus involved in sensory perception"/>
    <property type="evidence" value="ECO:0007669"/>
    <property type="project" value="UniProtKB-ARBA"/>
</dbReference>
<gene>
    <name evidence="11" type="ORF">DGUA_6G006606</name>
</gene>
<dbReference type="PANTHER" id="PTHR42643:SF24">
    <property type="entry name" value="IONOTROPIC RECEPTOR 60A"/>
    <property type="match status" value="1"/>
</dbReference>
<keyword evidence="8" id="KW-0325">Glycoprotein</keyword>
<evidence type="ECO:0000256" key="7">
    <source>
        <dbReference type="ARBA" id="ARBA00023170"/>
    </source>
</evidence>
<dbReference type="PANTHER" id="PTHR42643">
    <property type="entry name" value="IONOTROPIC RECEPTOR 20A-RELATED"/>
    <property type="match status" value="1"/>
</dbReference>
<dbReference type="Pfam" id="PF00060">
    <property type="entry name" value="Lig_chan"/>
    <property type="match status" value="1"/>
</dbReference>
<evidence type="ECO:0000256" key="6">
    <source>
        <dbReference type="ARBA" id="ARBA00023136"/>
    </source>
</evidence>
<dbReference type="GO" id="GO:0015276">
    <property type="term" value="F:ligand-gated monoatomic ion channel activity"/>
    <property type="evidence" value="ECO:0007669"/>
    <property type="project" value="InterPro"/>
</dbReference>
<evidence type="ECO:0000256" key="5">
    <source>
        <dbReference type="ARBA" id="ARBA00022989"/>
    </source>
</evidence>
<dbReference type="FunFam" id="1.10.287.70:FF:000173">
    <property type="entry name" value="glutamate receptor 2"/>
    <property type="match status" value="1"/>
</dbReference>
<sequence length="449" mass="50196">MATGIELIVAAAMCVACPALNESLPANLIQLSDDGSRSLSTEMPIDVEATDAGLDSDTPVETLETIINKKLKLREMRDWIKGKHLRIATLEDYPLSYTEVLDNGTRIGHGVSFQIIDFLKKKFNFTYEVFVPQDNIIGSPTDFDRSLIEMVNSSLVDLAAAFIPSLSDQRTFVYYSTTTLDEGEWIMVMQRPRESASGSGLLAPFEFWVWILILVSLLAVGPIIYALIILRNRLTGDAAQHPYSLGHCAWFVYGALMKQGSTLSPIADSTRLLFATWWIFITILTSFYTANLTAFLTLSKFTLPYNTVNDILVKNKHFVSMRGGGVEYAIRTVIQWIDCDKIANTSYFLVADQRIAVHAESHDTEQLCGLLRGDERHVQSPELRGEEWIRVCSGSTSDQYNALSGLSVSQDNQLQRREDPLSICHGQGAVPQEEAHLRLSNWLEFEPAL</sequence>
<feature type="domain" description="Ionotropic glutamate receptor C-terminal" evidence="10">
    <location>
        <begin position="209"/>
        <end position="410"/>
    </location>
</feature>
<dbReference type="GO" id="GO:0005886">
    <property type="term" value="C:plasma membrane"/>
    <property type="evidence" value="ECO:0007669"/>
    <property type="project" value="UniProtKB-SubCell"/>
</dbReference>
<protein>
    <submittedName>
        <fullName evidence="11">Blast:Glutamate receptor ionotropic, delta-1</fullName>
    </submittedName>
</protein>
<evidence type="ECO:0000256" key="8">
    <source>
        <dbReference type="ARBA" id="ARBA00023180"/>
    </source>
</evidence>
<comment type="subcellular location">
    <subcellularLocation>
        <location evidence="1">Cell membrane</location>
        <topology evidence="1">Multi-pass membrane protein</topology>
    </subcellularLocation>
</comment>
<evidence type="ECO:0000256" key="3">
    <source>
        <dbReference type="ARBA" id="ARBA00022475"/>
    </source>
</evidence>
<reference evidence="12" key="1">
    <citation type="submission" date="2018-01" db="EMBL/GenBank/DDBJ databases">
        <authorList>
            <person name="Alioto T."/>
            <person name="Alioto T."/>
        </authorList>
    </citation>
    <scope>NUCLEOTIDE SEQUENCE [LARGE SCALE GENOMIC DNA]</scope>
</reference>
<evidence type="ECO:0000256" key="2">
    <source>
        <dbReference type="ARBA" id="ARBA00008685"/>
    </source>
</evidence>
<evidence type="ECO:0000313" key="12">
    <source>
        <dbReference type="Proteomes" id="UP000268350"/>
    </source>
</evidence>
<feature type="transmembrane region" description="Helical" evidence="9">
    <location>
        <begin position="277"/>
        <end position="298"/>
    </location>
</feature>
<evidence type="ECO:0000256" key="1">
    <source>
        <dbReference type="ARBA" id="ARBA00004651"/>
    </source>
</evidence>
<dbReference type="OrthoDB" id="5984008at2759"/>
<proteinExistence type="inferred from homology"/>
<dbReference type="EMBL" id="OUUW01000002">
    <property type="protein sequence ID" value="SPP76121.1"/>
    <property type="molecule type" value="Genomic_DNA"/>
</dbReference>
<comment type="similarity">
    <text evidence="2">Belongs to the glutamate-gated ion channel (TC 1.A.10.1) family.</text>
</comment>
<dbReference type="Gene3D" id="3.40.190.10">
    <property type="entry name" value="Periplasmic binding protein-like II"/>
    <property type="match status" value="1"/>
</dbReference>
<name>A0A3B0JTT8_DROGU</name>
<keyword evidence="5 9" id="KW-1133">Transmembrane helix</keyword>
<dbReference type="FunFam" id="3.40.190.10:FF:000277">
    <property type="entry name" value="glutamate receptor 2"/>
    <property type="match status" value="1"/>
</dbReference>
<dbReference type="InterPro" id="IPR001320">
    <property type="entry name" value="Iontro_rcpt_C"/>
</dbReference>
<keyword evidence="3" id="KW-1003">Cell membrane</keyword>
<feature type="transmembrane region" description="Helical" evidence="9">
    <location>
        <begin position="207"/>
        <end position="230"/>
    </location>
</feature>
<dbReference type="Gene3D" id="1.10.287.70">
    <property type="match status" value="1"/>
</dbReference>
<keyword evidence="7 11" id="KW-0675">Receptor</keyword>
<keyword evidence="6 9" id="KW-0472">Membrane</keyword>
<dbReference type="Proteomes" id="UP000268350">
    <property type="component" value="Unassembled WGS sequence"/>
</dbReference>
<keyword evidence="4 9" id="KW-0812">Transmembrane</keyword>
<dbReference type="SUPFAM" id="SSF53850">
    <property type="entry name" value="Periplasmic binding protein-like II"/>
    <property type="match status" value="1"/>
</dbReference>